<dbReference type="SMR" id="G1TQQ4"/>
<gene>
    <name evidence="4" type="primary">LOC100351536</name>
</gene>
<dbReference type="InParanoid" id="G1TQQ4"/>
<dbReference type="InterPro" id="IPR041898">
    <property type="entry name" value="MAGE_WH1"/>
</dbReference>
<keyword evidence="1" id="KW-0825">Tumor antigen</keyword>
<dbReference type="GO" id="GO:0000122">
    <property type="term" value="P:negative regulation of transcription by RNA polymerase II"/>
    <property type="evidence" value="ECO:0007669"/>
    <property type="project" value="TreeGrafter"/>
</dbReference>
<dbReference type="eggNOG" id="KOG4562">
    <property type="taxonomic scope" value="Eukaryota"/>
</dbReference>
<reference evidence="4" key="2">
    <citation type="submission" date="2025-08" db="UniProtKB">
        <authorList>
            <consortium name="Ensembl"/>
        </authorList>
    </citation>
    <scope>IDENTIFICATION</scope>
    <source>
        <strain evidence="4">Thorbecke</strain>
    </source>
</reference>
<accession>G1TQQ4</accession>
<dbReference type="AlphaFoldDB" id="G1TQQ4"/>
<dbReference type="InterPro" id="IPR002190">
    <property type="entry name" value="MHD_dom"/>
</dbReference>
<evidence type="ECO:0000313" key="5">
    <source>
        <dbReference type="Proteomes" id="UP000001811"/>
    </source>
</evidence>
<evidence type="ECO:0000259" key="3">
    <source>
        <dbReference type="PROSITE" id="PS50838"/>
    </source>
</evidence>
<name>G1TQQ4_RABIT</name>
<dbReference type="SMART" id="SM01392">
    <property type="entry name" value="MAGE_N"/>
    <property type="match status" value="1"/>
</dbReference>
<dbReference type="SMART" id="SM01373">
    <property type="entry name" value="MAGE"/>
    <property type="match status" value="1"/>
</dbReference>
<dbReference type="PaxDb" id="9986-ENSOCUP00000019350"/>
<dbReference type="Ensembl" id="ENSOCUT00000025829.1">
    <property type="protein sequence ID" value="ENSOCUP00000019350.1"/>
    <property type="gene ID" value="ENSOCUG00000027776.1"/>
</dbReference>
<protein>
    <recommendedName>
        <fullName evidence="3">MAGE domain-containing protein</fullName>
    </recommendedName>
</protein>
<dbReference type="GeneTree" id="ENSGT00940000163797"/>
<dbReference type="InterPro" id="IPR021072">
    <property type="entry name" value="MAGE_N"/>
</dbReference>
<dbReference type="PANTHER" id="PTHR11736">
    <property type="entry name" value="MELANOMA-ASSOCIATED ANTIGEN MAGE ANTIGEN"/>
    <property type="match status" value="1"/>
</dbReference>
<proteinExistence type="predicted"/>
<dbReference type="RefSeq" id="XP_008270698.4">
    <property type="nucleotide sequence ID" value="XM_008272476.4"/>
</dbReference>
<organism evidence="4 5">
    <name type="scientific">Oryctolagus cuniculus</name>
    <name type="common">Rabbit</name>
    <dbReference type="NCBI Taxonomy" id="9986"/>
    <lineage>
        <taxon>Eukaryota</taxon>
        <taxon>Metazoa</taxon>
        <taxon>Chordata</taxon>
        <taxon>Craniata</taxon>
        <taxon>Vertebrata</taxon>
        <taxon>Euteleostomi</taxon>
        <taxon>Mammalia</taxon>
        <taxon>Eutheria</taxon>
        <taxon>Euarchontoglires</taxon>
        <taxon>Glires</taxon>
        <taxon>Lagomorpha</taxon>
        <taxon>Leporidae</taxon>
        <taxon>Oryctolagus</taxon>
    </lineage>
</organism>
<dbReference type="GO" id="GO:0005634">
    <property type="term" value="C:nucleus"/>
    <property type="evidence" value="ECO:0007669"/>
    <property type="project" value="TreeGrafter"/>
</dbReference>
<dbReference type="FunFam" id="1.10.10.1200:FF:000007">
    <property type="entry name" value="Melanoma-associated antigen C2"/>
    <property type="match status" value="1"/>
</dbReference>
<evidence type="ECO:0000256" key="2">
    <source>
        <dbReference type="SAM" id="MobiDB-lite"/>
    </source>
</evidence>
<evidence type="ECO:0000256" key="1">
    <source>
        <dbReference type="ARBA" id="ARBA00084104"/>
    </source>
</evidence>
<reference evidence="4 5" key="1">
    <citation type="journal article" date="2011" name="Nature">
        <title>A high-resolution map of human evolutionary constraint using 29 mammals.</title>
        <authorList>
            <person name="Lindblad-Toh K."/>
            <person name="Garber M."/>
            <person name="Zuk O."/>
            <person name="Lin M.F."/>
            <person name="Parker B.J."/>
            <person name="Washietl S."/>
            <person name="Kheradpour P."/>
            <person name="Ernst J."/>
            <person name="Jordan G."/>
            <person name="Mauceli E."/>
            <person name="Ward L.D."/>
            <person name="Lowe C.B."/>
            <person name="Holloway A.K."/>
            <person name="Clamp M."/>
            <person name="Gnerre S."/>
            <person name="Alfoldi J."/>
            <person name="Beal K."/>
            <person name="Chang J."/>
            <person name="Clawson H."/>
            <person name="Cuff J."/>
            <person name="Di Palma F."/>
            <person name="Fitzgerald S."/>
            <person name="Flicek P."/>
            <person name="Guttman M."/>
            <person name="Hubisz M.J."/>
            <person name="Jaffe D.B."/>
            <person name="Jungreis I."/>
            <person name="Kent W.J."/>
            <person name="Kostka D."/>
            <person name="Lara M."/>
            <person name="Martins A.L."/>
            <person name="Massingham T."/>
            <person name="Moltke I."/>
            <person name="Raney B.J."/>
            <person name="Rasmussen M.D."/>
            <person name="Robinson J."/>
            <person name="Stark A."/>
            <person name="Vilella A.J."/>
            <person name="Wen J."/>
            <person name="Xie X."/>
            <person name="Zody M.C."/>
            <person name="Baldwin J."/>
            <person name="Bloom T."/>
            <person name="Chin C.W."/>
            <person name="Heiman D."/>
            <person name="Nicol R."/>
            <person name="Nusbaum C."/>
            <person name="Young S."/>
            <person name="Wilkinson J."/>
            <person name="Worley K.C."/>
            <person name="Kovar C.L."/>
            <person name="Muzny D.M."/>
            <person name="Gibbs R.A."/>
            <person name="Cree A."/>
            <person name="Dihn H.H."/>
            <person name="Fowler G."/>
            <person name="Jhangiani S."/>
            <person name="Joshi V."/>
            <person name="Lee S."/>
            <person name="Lewis L.R."/>
            <person name="Nazareth L.V."/>
            <person name="Okwuonu G."/>
            <person name="Santibanez J."/>
            <person name="Warren W.C."/>
            <person name="Mardis E.R."/>
            <person name="Weinstock G.M."/>
            <person name="Wilson R.K."/>
            <person name="Delehaunty K."/>
            <person name="Dooling D."/>
            <person name="Fronik C."/>
            <person name="Fulton L."/>
            <person name="Fulton B."/>
            <person name="Graves T."/>
            <person name="Minx P."/>
            <person name="Sodergren E."/>
            <person name="Birney E."/>
            <person name="Margulies E.H."/>
            <person name="Herrero J."/>
            <person name="Green E.D."/>
            <person name="Haussler D."/>
            <person name="Siepel A."/>
            <person name="Goldman N."/>
            <person name="Pollard K.S."/>
            <person name="Pedersen J.S."/>
            <person name="Lander E.S."/>
            <person name="Kellis M."/>
        </authorList>
    </citation>
    <scope>NUCLEOTIDE SEQUENCE [LARGE SCALE GENOMIC DNA]</scope>
    <source>
        <strain evidence="4 5">Thorbecke inbred</strain>
    </source>
</reference>
<dbReference type="Bgee" id="ENSOCUG00000027776">
    <property type="expression patterns" value="Expressed in testis"/>
</dbReference>
<dbReference type="FunFam" id="1.10.10.1210:FF:000001">
    <property type="entry name" value="melanoma-associated antigen D1"/>
    <property type="match status" value="1"/>
</dbReference>
<dbReference type="GeneID" id="100351536"/>
<dbReference type="PROSITE" id="PS50838">
    <property type="entry name" value="MAGE"/>
    <property type="match status" value="1"/>
</dbReference>
<feature type="region of interest" description="Disordered" evidence="2">
    <location>
        <begin position="1"/>
        <end position="103"/>
    </location>
</feature>
<dbReference type="STRING" id="9986.ENSOCUP00000019350"/>
<dbReference type="PANTHER" id="PTHR11736:SF36">
    <property type="entry name" value="MELANOMA-ASSOCIATED ANTIGEN B10"/>
    <property type="match status" value="1"/>
</dbReference>
<dbReference type="InterPro" id="IPR037445">
    <property type="entry name" value="MAGE"/>
</dbReference>
<dbReference type="Pfam" id="PF01454">
    <property type="entry name" value="MAGE"/>
    <property type="match status" value="1"/>
</dbReference>
<sequence>MPRGQKSKQRAREKRRQARGQQESVEHTQATVVEEEESPSFSASNTEDIIEEPLAAGAPSNEQEPETATGAAAVVSYARSKEGTNNPGRERPSASQARAAMKHLQSGPLAERVAMLVHYLLYKYQVRESVTKADMLKNVVQMYKHHFPEILKKASERLELVFGLDIKEVDPNRSIYVLVNKLEPNYNARVTDNRGVPKTGLLMIILGVIFTKGNCATEEQVWEVLNMMGVYEDSIHFIFGDPKKLVTEDLVQDRYLEYRQVPDSDPPRYELLWGPRSYAETSKMRVLEFLAKIHDTVPSAFPDWYEEALQDEEERAQARVAARARISALARARSKALTSSLPCPK</sequence>
<dbReference type="KEGG" id="ocu:100351536"/>
<dbReference type="Pfam" id="PF12440">
    <property type="entry name" value="MAGE_N"/>
    <property type="match status" value="1"/>
</dbReference>
<evidence type="ECO:0000313" key="4">
    <source>
        <dbReference type="Ensembl" id="ENSOCUP00000019350.1"/>
    </source>
</evidence>
<reference evidence="4" key="3">
    <citation type="submission" date="2025-09" db="UniProtKB">
        <authorList>
            <consortium name="Ensembl"/>
        </authorList>
    </citation>
    <scope>IDENTIFICATION</scope>
    <source>
        <strain evidence="4">Thorbecke</strain>
    </source>
</reference>
<feature type="compositionally biased region" description="Basic residues" evidence="2">
    <location>
        <begin position="1"/>
        <end position="18"/>
    </location>
</feature>
<dbReference type="Gene3D" id="1.10.10.1210">
    <property type="entry name" value="MAGE homology domain, winged helix WH2 motif"/>
    <property type="match status" value="1"/>
</dbReference>
<dbReference type="Proteomes" id="UP000001811">
    <property type="component" value="Chromosome X"/>
</dbReference>
<dbReference type="EMBL" id="AAGW02040745">
    <property type="status" value="NOT_ANNOTATED_CDS"/>
    <property type="molecule type" value="Genomic_DNA"/>
</dbReference>
<dbReference type="Gene3D" id="1.10.10.1200">
    <property type="entry name" value="MAGE homology domain, winged helix WH1 motif"/>
    <property type="match status" value="1"/>
</dbReference>
<dbReference type="OMA" id="KLFHKRY"/>
<dbReference type="HOGENOM" id="CLU_039582_1_0_1"/>
<keyword evidence="5" id="KW-1185">Reference proteome</keyword>
<feature type="domain" description="MAGE" evidence="3">
    <location>
        <begin position="109"/>
        <end position="308"/>
    </location>
</feature>
<dbReference type="InterPro" id="IPR041899">
    <property type="entry name" value="MAGE_WH2"/>
</dbReference>
<dbReference type="FunCoup" id="G1TQQ4">
    <property type="interactions" value="237"/>
</dbReference>